<keyword evidence="2" id="KW-1185">Reference proteome</keyword>
<dbReference type="EMBL" id="AVOT02028274">
    <property type="protein sequence ID" value="MBW0520708.1"/>
    <property type="molecule type" value="Genomic_DNA"/>
</dbReference>
<name>A0A9Q3EKR4_9BASI</name>
<sequence length="100" mass="11575">MLRWKIAIQEYRGNIKIAHKAGYIKKNSDGLSRLALAKSPDNPAYLTLEAEPHIPIEVIKITDIDTEIFEEVRDSYEQDKNNHILTTLLDKNCKYTYLVN</sequence>
<comment type="caution">
    <text evidence="1">The sequence shown here is derived from an EMBL/GenBank/DDBJ whole genome shotgun (WGS) entry which is preliminary data.</text>
</comment>
<evidence type="ECO:0000313" key="1">
    <source>
        <dbReference type="EMBL" id="MBW0520708.1"/>
    </source>
</evidence>
<dbReference type="AlphaFoldDB" id="A0A9Q3EKR4"/>
<reference evidence="1" key="1">
    <citation type="submission" date="2021-03" db="EMBL/GenBank/DDBJ databases">
        <title>Draft genome sequence of rust myrtle Austropuccinia psidii MF-1, a brazilian biotype.</title>
        <authorList>
            <person name="Quecine M.C."/>
            <person name="Pachon D.M.R."/>
            <person name="Bonatelli M.L."/>
            <person name="Correr F.H."/>
            <person name="Franceschini L.M."/>
            <person name="Leite T.F."/>
            <person name="Margarido G.R.A."/>
            <person name="Almeida C.A."/>
            <person name="Ferrarezi J.A."/>
            <person name="Labate C.A."/>
        </authorList>
    </citation>
    <scope>NUCLEOTIDE SEQUENCE</scope>
    <source>
        <strain evidence="1">MF-1</strain>
    </source>
</reference>
<proteinExistence type="predicted"/>
<protein>
    <submittedName>
        <fullName evidence="1">Uncharacterized protein</fullName>
    </submittedName>
</protein>
<gene>
    <name evidence="1" type="ORF">O181_060423</name>
</gene>
<dbReference type="Proteomes" id="UP000765509">
    <property type="component" value="Unassembled WGS sequence"/>
</dbReference>
<accession>A0A9Q3EKR4</accession>
<evidence type="ECO:0000313" key="2">
    <source>
        <dbReference type="Proteomes" id="UP000765509"/>
    </source>
</evidence>
<organism evidence="1 2">
    <name type="scientific">Austropuccinia psidii MF-1</name>
    <dbReference type="NCBI Taxonomy" id="1389203"/>
    <lineage>
        <taxon>Eukaryota</taxon>
        <taxon>Fungi</taxon>
        <taxon>Dikarya</taxon>
        <taxon>Basidiomycota</taxon>
        <taxon>Pucciniomycotina</taxon>
        <taxon>Pucciniomycetes</taxon>
        <taxon>Pucciniales</taxon>
        <taxon>Sphaerophragmiaceae</taxon>
        <taxon>Austropuccinia</taxon>
    </lineage>
</organism>